<accession>A1D7T7</accession>
<gene>
    <name evidence="2" type="ORF">NFIA_069520</name>
</gene>
<dbReference type="OrthoDB" id="10574183at2759"/>
<dbReference type="KEGG" id="nfi:NFIA_069520"/>
<dbReference type="GeneID" id="4590324"/>
<name>A1D7T7_NEOFI</name>
<protein>
    <submittedName>
        <fullName evidence="2">Uncharacterized protein</fullName>
    </submittedName>
</protein>
<dbReference type="HOGENOM" id="CLU_2606579_0_0_1"/>
<dbReference type="RefSeq" id="XP_001263678.1">
    <property type="nucleotide sequence ID" value="XM_001263677.1"/>
</dbReference>
<evidence type="ECO:0000313" key="3">
    <source>
        <dbReference type="Proteomes" id="UP000006702"/>
    </source>
</evidence>
<keyword evidence="3" id="KW-1185">Reference proteome</keyword>
<reference evidence="3" key="1">
    <citation type="journal article" date="2008" name="PLoS Genet.">
        <title>Genomic islands in the pathogenic filamentous fungus Aspergillus fumigatus.</title>
        <authorList>
            <person name="Fedorova N.D."/>
            <person name="Khaldi N."/>
            <person name="Joardar V.S."/>
            <person name="Maiti R."/>
            <person name="Amedeo P."/>
            <person name="Anderson M.J."/>
            <person name="Crabtree J."/>
            <person name="Silva J.C."/>
            <person name="Badger J.H."/>
            <person name="Albarraq A."/>
            <person name="Angiuoli S."/>
            <person name="Bussey H."/>
            <person name="Bowyer P."/>
            <person name="Cotty P.J."/>
            <person name="Dyer P.S."/>
            <person name="Egan A."/>
            <person name="Galens K."/>
            <person name="Fraser-Liggett C.M."/>
            <person name="Haas B.J."/>
            <person name="Inman J.M."/>
            <person name="Kent R."/>
            <person name="Lemieux S."/>
            <person name="Malavazi I."/>
            <person name="Orvis J."/>
            <person name="Roemer T."/>
            <person name="Ronning C.M."/>
            <person name="Sundaram J.P."/>
            <person name="Sutton G."/>
            <person name="Turner G."/>
            <person name="Venter J.C."/>
            <person name="White O.R."/>
            <person name="Whitty B.R."/>
            <person name="Youngman P."/>
            <person name="Wolfe K.H."/>
            <person name="Goldman G.H."/>
            <person name="Wortman J.R."/>
            <person name="Jiang B."/>
            <person name="Denning D.W."/>
            <person name="Nierman W.C."/>
        </authorList>
    </citation>
    <scope>NUCLEOTIDE SEQUENCE [LARGE SCALE GENOMIC DNA]</scope>
    <source>
        <strain evidence="3">ATCC 1020 / DSM 3700 / CBS 544.65 / FGSC A1164 / JCM 1740 / NRRL 181 / WB 181</strain>
    </source>
</reference>
<proteinExistence type="predicted"/>
<evidence type="ECO:0000256" key="1">
    <source>
        <dbReference type="SAM" id="MobiDB-lite"/>
    </source>
</evidence>
<dbReference type="AlphaFoldDB" id="A1D7T7"/>
<organism evidence="2 3">
    <name type="scientific">Neosartorya fischeri (strain ATCC 1020 / DSM 3700 / CBS 544.65 / FGSC A1164 / JCM 1740 / NRRL 181 / WB 181)</name>
    <name type="common">Aspergillus fischerianus</name>
    <dbReference type="NCBI Taxonomy" id="331117"/>
    <lineage>
        <taxon>Eukaryota</taxon>
        <taxon>Fungi</taxon>
        <taxon>Dikarya</taxon>
        <taxon>Ascomycota</taxon>
        <taxon>Pezizomycotina</taxon>
        <taxon>Eurotiomycetes</taxon>
        <taxon>Eurotiomycetidae</taxon>
        <taxon>Eurotiales</taxon>
        <taxon>Aspergillaceae</taxon>
        <taxon>Aspergillus</taxon>
        <taxon>Aspergillus subgen. Fumigati</taxon>
    </lineage>
</organism>
<dbReference type="EMBL" id="DS027690">
    <property type="protein sequence ID" value="EAW21781.1"/>
    <property type="molecule type" value="Genomic_DNA"/>
</dbReference>
<feature type="region of interest" description="Disordered" evidence="1">
    <location>
        <begin position="53"/>
        <end position="79"/>
    </location>
</feature>
<evidence type="ECO:0000313" key="2">
    <source>
        <dbReference type="EMBL" id="EAW21781.1"/>
    </source>
</evidence>
<dbReference type="VEuPathDB" id="FungiDB:NFIA_069520"/>
<sequence>MPARHVCLGFYGATFDCMPSTREVSMQKANVATGTGTTIGKVDALSDEIRLSSLQSAPSPSRDTLRLWTTENSGDIPSG</sequence>
<dbReference type="Proteomes" id="UP000006702">
    <property type="component" value="Unassembled WGS sequence"/>
</dbReference>